<gene>
    <name evidence="5 8" type="primary">ftsA</name>
    <name evidence="8" type="ORF">KI810_05380</name>
</gene>
<evidence type="ECO:0000313" key="8">
    <source>
        <dbReference type="EMBL" id="MBT0652477.1"/>
    </source>
</evidence>
<dbReference type="NCBIfam" id="TIGR01174">
    <property type="entry name" value="ftsA"/>
    <property type="match status" value="1"/>
</dbReference>
<evidence type="ECO:0000256" key="1">
    <source>
        <dbReference type="ARBA" id="ARBA00022475"/>
    </source>
</evidence>
<dbReference type="RefSeq" id="WP_214174419.1">
    <property type="nucleotide sequence ID" value="NZ_JAHCVK010000001.1"/>
</dbReference>
<feature type="domain" description="SHS2" evidence="7">
    <location>
        <begin position="10"/>
        <end position="195"/>
    </location>
</feature>
<sequence length="407" mass="43393">MMQHENEKIIVGLDVGTSKICAVVGLECSGYVKFLGIGQCQTHGLRKGFVINIDDTAMSIRSAVKEAELMSGHSIKSAVVGIADKFIRGQNSTGMVMLKGREVGQIDVQRVIAATQAVPLLDGRETLHVIPQEFIVDAYAGIEQPLGMSGERLEARVHLVSAASTSIANIVNACGKAELSVDGIVFQPLASAQAVLMPEERDLGVVLIDIGGGTTDIAIFSGGKVRHTSVIPVAGNHLTNDLAVGLHVSIREAERVKCLFGCCLENMLNEETSVELNMTGGGRNKNVTRRGICAILQARIHELFTIIGKELSRSGYESELGAGAVLTGGSSLLTGMDTLAEQMFSMPVRVGEPTNIRIYTDNGRVPQFATGIGLVLNGLQGVIAREDQPSSLVATFKRTLGRLWNEM</sequence>
<keyword evidence="4 5" id="KW-0131">Cell cycle</keyword>
<dbReference type="EMBL" id="JAHCVK010000001">
    <property type="protein sequence ID" value="MBT0652477.1"/>
    <property type="molecule type" value="Genomic_DNA"/>
</dbReference>
<evidence type="ECO:0000256" key="3">
    <source>
        <dbReference type="ARBA" id="ARBA00023136"/>
    </source>
</evidence>
<evidence type="ECO:0000256" key="5">
    <source>
        <dbReference type="HAMAP-Rule" id="MF_02033"/>
    </source>
</evidence>
<dbReference type="PANTHER" id="PTHR32432">
    <property type="entry name" value="CELL DIVISION PROTEIN FTSA-RELATED"/>
    <property type="match status" value="1"/>
</dbReference>
<dbReference type="InterPro" id="IPR020823">
    <property type="entry name" value="Cell_div_FtsA"/>
</dbReference>
<keyword evidence="3 5" id="KW-0472">Membrane</keyword>
<proteinExistence type="inferred from homology"/>
<dbReference type="Pfam" id="PF02491">
    <property type="entry name" value="SHS2_FTSA"/>
    <property type="match status" value="1"/>
</dbReference>
<dbReference type="SUPFAM" id="SSF53067">
    <property type="entry name" value="Actin-like ATPase domain"/>
    <property type="match status" value="2"/>
</dbReference>
<organism evidence="8 9">
    <name type="scientific">Geomobilimonas luticola</name>
    <dbReference type="NCBI Taxonomy" id="1114878"/>
    <lineage>
        <taxon>Bacteria</taxon>
        <taxon>Pseudomonadati</taxon>
        <taxon>Thermodesulfobacteriota</taxon>
        <taxon>Desulfuromonadia</taxon>
        <taxon>Geobacterales</taxon>
        <taxon>Geobacteraceae</taxon>
        <taxon>Geomobilimonas</taxon>
    </lineage>
</organism>
<dbReference type="PIRSF" id="PIRSF003101">
    <property type="entry name" value="FtsA"/>
    <property type="match status" value="1"/>
</dbReference>
<dbReference type="InterPro" id="IPR003494">
    <property type="entry name" value="SHS2_FtsA"/>
</dbReference>
<comment type="function">
    <text evidence="5 6">Cell division protein that is involved in the assembly of the Z ring. May serve as a membrane anchor for the Z ring.</text>
</comment>
<keyword evidence="9" id="KW-1185">Reference proteome</keyword>
<evidence type="ECO:0000259" key="7">
    <source>
        <dbReference type="SMART" id="SM00842"/>
    </source>
</evidence>
<dbReference type="HAMAP" id="MF_02033">
    <property type="entry name" value="FtsA"/>
    <property type="match status" value="1"/>
</dbReference>
<dbReference type="SMART" id="SM00842">
    <property type="entry name" value="FtsA"/>
    <property type="match status" value="1"/>
</dbReference>
<comment type="subunit">
    <text evidence="5">Self-interacts. Interacts with FtsZ.</text>
</comment>
<evidence type="ECO:0000256" key="4">
    <source>
        <dbReference type="ARBA" id="ARBA00023306"/>
    </source>
</evidence>
<comment type="subcellular location">
    <subcellularLocation>
        <location evidence="5">Cell membrane</location>
        <topology evidence="5">Peripheral membrane protein</topology>
        <orientation evidence="5">Cytoplasmic side</orientation>
    </subcellularLocation>
    <text evidence="5">Localizes to the Z ring in an FtsZ-dependent manner. Targeted to the membrane through a conserved C-terminal amphipathic helix.</text>
</comment>
<evidence type="ECO:0000256" key="2">
    <source>
        <dbReference type="ARBA" id="ARBA00022618"/>
    </source>
</evidence>
<evidence type="ECO:0000313" key="9">
    <source>
        <dbReference type="Proteomes" id="UP000756860"/>
    </source>
</evidence>
<dbReference type="Gene3D" id="3.30.420.40">
    <property type="match status" value="2"/>
</dbReference>
<dbReference type="Pfam" id="PF14450">
    <property type="entry name" value="FtsA"/>
    <property type="match status" value="1"/>
</dbReference>
<keyword evidence="1 5" id="KW-1003">Cell membrane</keyword>
<dbReference type="InterPro" id="IPR043129">
    <property type="entry name" value="ATPase_NBD"/>
</dbReference>
<reference evidence="8 9" key="1">
    <citation type="submission" date="2021-05" db="EMBL/GenBank/DDBJ databases">
        <title>The draft genome of Geobacter luticola JCM 17780.</title>
        <authorList>
            <person name="Xu Z."/>
            <person name="Masuda Y."/>
            <person name="Itoh H."/>
            <person name="Senoo K."/>
        </authorList>
    </citation>
    <scope>NUCLEOTIDE SEQUENCE [LARGE SCALE GENOMIC DNA]</scope>
    <source>
        <strain evidence="8 9">JCM 17780</strain>
    </source>
</reference>
<comment type="similarity">
    <text evidence="5 6">Belongs to the FtsA/MreB family.</text>
</comment>
<accession>A0ABS5SAS9</accession>
<protein>
    <recommendedName>
        <fullName evidence="5 6">Cell division protein FtsA</fullName>
    </recommendedName>
</protein>
<dbReference type="Proteomes" id="UP000756860">
    <property type="component" value="Unassembled WGS sequence"/>
</dbReference>
<name>A0ABS5SAS9_9BACT</name>
<dbReference type="GO" id="GO:0051301">
    <property type="term" value="P:cell division"/>
    <property type="evidence" value="ECO:0007669"/>
    <property type="project" value="UniProtKB-KW"/>
</dbReference>
<evidence type="ECO:0000256" key="6">
    <source>
        <dbReference type="PIRNR" id="PIRNR003101"/>
    </source>
</evidence>
<dbReference type="InterPro" id="IPR050696">
    <property type="entry name" value="FtsA/MreB"/>
</dbReference>
<keyword evidence="2 5" id="KW-0132">Cell division</keyword>
<dbReference type="CDD" id="cd24048">
    <property type="entry name" value="ASKHA_NBD_FtsA"/>
    <property type="match status" value="1"/>
</dbReference>
<comment type="caution">
    <text evidence="8">The sequence shown here is derived from an EMBL/GenBank/DDBJ whole genome shotgun (WGS) entry which is preliminary data.</text>
</comment>
<dbReference type="PANTHER" id="PTHR32432:SF4">
    <property type="entry name" value="CELL DIVISION PROTEIN FTSA"/>
    <property type="match status" value="1"/>
</dbReference>